<gene>
    <name evidence="1" type="ORF">CK203_002293</name>
</gene>
<comment type="caution">
    <text evidence="1">The sequence shown here is derived from an EMBL/GenBank/DDBJ whole genome shotgun (WGS) entry which is preliminary data.</text>
</comment>
<evidence type="ECO:0000313" key="2">
    <source>
        <dbReference type="Proteomes" id="UP000288805"/>
    </source>
</evidence>
<evidence type="ECO:0000313" key="1">
    <source>
        <dbReference type="EMBL" id="RVX21160.1"/>
    </source>
</evidence>
<dbReference type="Proteomes" id="UP000288805">
    <property type="component" value="Unassembled WGS sequence"/>
</dbReference>
<dbReference type="AlphaFoldDB" id="A0A438KJ07"/>
<reference evidence="1 2" key="1">
    <citation type="journal article" date="2018" name="PLoS Genet.">
        <title>Population sequencing reveals clonal diversity and ancestral inbreeding in the grapevine cultivar Chardonnay.</title>
        <authorList>
            <person name="Roach M.J."/>
            <person name="Johnson D.L."/>
            <person name="Bohlmann J."/>
            <person name="van Vuuren H.J."/>
            <person name="Jones S.J."/>
            <person name="Pretorius I.S."/>
            <person name="Schmidt S.A."/>
            <person name="Borneman A.R."/>
        </authorList>
    </citation>
    <scope>NUCLEOTIDE SEQUENCE [LARGE SCALE GENOMIC DNA]</scope>
    <source>
        <strain evidence="2">cv. Chardonnay</strain>
        <tissue evidence="1">Leaf</tissue>
    </source>
</reference>
<dbReference type="EMBL" id="QGNW01000005">
    <property type="protein sequence ID" value="RVX21160.1"/>
    <property type="molecule type" value="Genomic_DNA"/>
</dbReference>
<protein>
    <submittedName>
        <fullName evidence="1">Uncharacterized protein</fullName>
    </submittedName>
</protein>
<accession>A0A438KJ07</accession>
<name>A0A438KJ07_VITVI</name>
<sequence length="237" mass="26652">MWLEAILGLRINLSKSELIPVGRLENLEDLASVLGYAEESEVKIGIDSKGFPLGRRAFRRKPHLVNWVTVCANKKDEGLGVGNLNHSTRLFLARGWCSKEVSERYGVRLWKAIRKLWAMFITKVSFSVASSKGAWVADMWDQSLGSNGCWIPNFSRNLNDWEVDNVELLLLRLKDKKFGTLGFHLGCVSLLGRLHGLLFSLFGVSWVLSSSVRETLLAWHVSCVGRKQKKVWGAAPL</sequence>
<proteinExistence type="predicted"/>
<organism evidence="1 2">
    <name type="scientific">Vitis vinifera</name>
    <name type="common">Grape</name>
    <dbReference type="NCBI Taxonomy" id="29760"/>
    <lineage>
        <taxon>Eukaryota</taxon>
        <taxon>Viridiplantae</taxon>
        <taxon>Streptophyta</taxon>
        <taxon>Embryophyta</taxon>
        <taxon>Tracheophyta</taxon>
        <taxon>Spermatophyta</taxon>
        <taxon>Magnoliopsida</taxon>
        <taxon>eudicotyledons</taxon>
        <taxon>Gunneridae</taxon>
        <taxon>Pentapetalae</taxon>
        <taxon>rosids</taxon>
        <taxon>Vitales</taxon>
        <taxon>Vitaceae</taxon>
        <taxon>Viteae</taxon>
        <taxon>Vitis</taxon>
    </lineage>
</organism>